<keyword evidence="1" id="KW-0862">Zinc</keyword>
<reference evidence="8 9" key="2">
    <citation type="submission" date="2015-05" db="EMBL/GenBank/DDBJ databases">
        <authorList>
            <person name="Morales-Cruz A."/>
            <person name="Amrine K.C."/>
            <person name="Cantu D."/>
        </authorList>
    </citation>
    <scope>NUCLEOTIDE SEQUENCE [LARGE SCALE GENOMIC DNA]</scope>
    <source>
        <strain evidence="8">UCRPC4</strain>
    </source>
</reference>
<dbReference type="GO" id="GO:0003677">
    <property type="term" value="F:DNA binding"/>
    <property type="evidence" value="ECO:0007669"/>
    <property type="project" value="UniProtKB-KW"/>
</dbReference>
<keyword evidence="2" id="KW-0805">Transcription regulation</keyword>
<dbReference type="PANTHER" id="PTHR47663">
    <property type="entry name" value="XYLANOLYTIC TRANSCRIPTIONAL ACTIVATOR XLNR-RELATED"/>
    <property type="match status" value="1"/>
</dbReference>
<evidence type="ECO:0000313" key="9">
    <source>
        <dbReference type="Proteomes" id="UP000053317"/>
    </source>
</evidence>
<dbReference type="EMBL" id="LCWF01000082">
    <property type="protein sequence ID" value="KKY21680.1"/>
    <property type="molecule type" value="Genomic_DNA"/>
</dbReference>
<dbReference type="Pfam" id="PF04082">
    <property type="entry name" value="Fungal_trans"/>
    <property type="match status" value="1"/>
</dbReference>
<evidence type="ECO:0000256" key="1">
    <source>
        <dbReference type="ARBA" id="ARBA00022833"/>
    </source>
</evidence>
<feature type="region of interest" description="Disordered" evidence="6">
    <location>
        <begin position="28"/>
        <end position="50"/>
    </location>
</feature>
<feature type="region of interest" description="Disordered" evidence="6">
    <location>
        <begin position="76"/>
        <end position="98"/>
    </location>
</feature>
<organism evidence="8 9">
    <name type="scientific">Phaeomoniella chlamydospora</name>
    <name type="common">Phaeoacremonium chlamydosporum</name>
    <dbReference type="NCBI Taxonomy" id="158046"/>
    <lineage>
        <taxon>Eukaryota</taxon>
        <taxon>Fungi</taxon>
        <taxon>Dikarya</taxon>
        <taxon>Ascomycota</taxon>
        <taxon>Pezizomycotina</taxon>
        <taxon>Eurotiomycetes</taxon>
        <taxon>Chaetothyriomycetidae</taxon>
        <taxon>Phaeomoniellales</taxon>
        <taxon>Phaeomoniellaceae</taxon>
        <taxon>Phaeomoniella</taxon>
    </lineage>
</organism>
<evidence type="ECO:0000313" key="8">
    <source>
        <dbReference type="EMBL" id="KKY21680.1"/>
    </source>
</evidence>
<evidence type="ECO:0000256" key="4">
    <source>
        <dbReference type="ARBA" id="ARBA00023163"/>
    </source>
</evidence>
<proteinExistence type="predicted"/>
<name>A0A0G2GYG5_PHACM</name>
<keyword evidence="4" id="KW-0804">Transcription</keyword>
<gene>
    <name evidence="8" type="ORF">UCRPC4_g03446</name>
</gene>
<evidence type="ECO:0000259" key="7">
    <source>
        <dbReference type="SMART" id="SM00906"/>
    </source>
</evidence>
<evidence type="ECO:0000256" key="6">
    <source>
        <dbReference type="SAM" id="MobiDB-lite"/>
    </source>
</evidence>
<dbReference type="GO" id="GO:0006351">
    <property type="term" value="P:DNA-templated transcription"/>
    <property type="evidence" value="ECO:0007669"/>
    <property type="project" value="InterPro"/>
</dbReference>
<sequence>MKCNGKPPSSLNTQSSVPFTVRFAAPKEAPVSASADGPLWTPATESGDADNSIQQIRSHSMSDNNAERPSIQNFQNGEVMNGNEWPQPVEAQYPGSNLKRWGSHSSSIIGTGATIQAPPGLPNQQIPAAMMGQPEPQVFSPSAQTYSDAFSAADAHAAGLPPGTITSASEQKALSMRWWHAAFSLARELRLNQEKKPNSDNVQSPTAMKHAVPDFDADPFFGLGNFDFDQGLMEFMETRSEQSDNVRSPVQQGVTDLEHNEERRRTWWLCYIQDRHLALCYNRAVALLDAECEDLLLPMDEAAWQSGSFLVDPSNVQRPSFPSFQCTGHSFFDFFLPLMTIAGEILNLNHLKNDPLLGKFFHESMQTRKIEAEITGRLHEYETSLKFFEPANTQGYAIEQDADQAALHTKTVVAYATHVAQVLHILLVGKWDPSTLFDDADYVLSSPAYSSTMAHALSAASAVEQILDLDPDLSFMPYFLGIQLLQGSFPLLLILDRLSTKADRKIIDACEIIVRATEACVSTLDTEYQRNYRQILRSAITQARGRYVPQKESTFRRKAVLALYRWTRSGTGLAL</sequence>
<dbReference type="OrthoDB" id="435881at2759"/>
<accession>A0A0G2GYG5</accession>
<keyword evidence="5" id="KW-0539">Nucleus</keyword>
<keyword evidence="3" id="KW-0238">DNA-binding</keyword>
<dbReference type="GO" id="GO:0008270">
    <property type="term" value="F:zinc ion binding"/>
    <property type="evidence" value="ECO:0007669"/>
    <property type="project" value="InterPro"/>
</dbReference>
<keyword evidence="9" id="KW-1185">Reference proteome</keyword>
<feature type="domain" description="Xylanolytic transcriptional activator regulatory" evidence="7">
    <location>
        <begin position="175"/>
        <end position="302"/>
    </location>
</feature>
<dbReference type="PANTHER" id="PTHR47663:SF2">
    <property type="entry name" value="ARABINOLYTIC TRANSCRIPTIONAL ACTIVATOR ARAR-RELATED"/>
    <property type="match status" value="1"/>
</dbReference>
<protein>
    <submittedName>
        <fullName evidence="8">Putative c6 transcription factor</fullName>
    </submittedName>
</protein>
<dbReference type="InterPro" id="IPR007219">
    <property type="entry name" value="XnlR_reg_dom"/>
</dbReference>
<comment type="caution">
    <text evidence="8">The sequence shown here is derived from an EMBL/GenBank/DDBJ whole genome shotgun (WGS) entry which is preliminary data.</text>
</comment>
<evidence type="ECO:0000256" key="3">
    <source>
        <dbReference type="ARBA" id="ARBA00023125"/>
    </source>
</evidence>
<evidence type="ECO:0000256" key="5">
    <source>
        <dbReference type="ARBA" id="ARBA00023242"/>
    </source>
</evidence>
<evidence type="ECO:0000256" key="2">
    <source>
        <dbReference type="ARBA" id="ARBA00023015"/>
    </source>
</evidence>
<dbReference type="CDD" id="cd12148">
    <property type="entry name" value="fungal_TF_MHR"/>
    <property type="match status" value="1"/>
</dbReference>
<dbReference type="AlphaFoldDB" id="A0A0G2GYG5"/>
<dbReference type="Proteomes" id="UP000053317">
    <property type="component" value="Unassembled WGS sequence"/>
</dbReference>
<dbReference type="SMART" id="SM00906">
    <property type="entry name" value="Fungal_trans"/>
    <property type="match status" value="1"/>
</dbReference>
<dbReference type="InterPro" id="IPR051439">
    <property type="entry name" value="XlnR/Xlr1"/>
</dbReference>
<reference evidence="8 9" key="1">
    <citation type="submission" date="2015-05" db="EMBL/GenBank/DDBJ databases">
        <title>Distinctive expansion of gene families associated with plant cell wall degradation and secondary metabolism in the genomes of grapevine trunk pathogens.</title>
        <authorList>
            <person name="Lawrence D.P."/>
            <person name="Travadon R."/>
            <person name="Rolshausen P.E."/>
            <person name="Baumgartner K."/>
        </authorList>
    </citation>
    <scope>NUCLEOTIDE SEQUENCE [LARGE SCALE GENOMIC DNA]</scope>
    <source>
        <strain evidence="8">UCRPC4</strain>
    </source>
</reference>